<dbReference type="Proteomes" id="UP001304895">
    <property type="component" value="Unassembled WGS sequence"/>
</dbReference>
<name>A0AAN6ZD98_9PEZI</name>
<organism evidence="2 3">
    <name type="scientific">Trichocladium antarcticum</name>
    <dbReference type="NCBI Taxonomy" id="1450529"/>
    <lineage>
        <taxon>Eukaryota</taxon>
        <taxon>Fungi</taxon>
        <taxon>Dikarya</taxon>
        <taxon>Ascomycota</taxon>
        <taxon>Pezizomycotina</taxon>
        <taxon>Sordariomycetes</taxon>
        <taxon>Sordariomycetidae</taxon>
        <taxon>Sordariales</taxon>
        <taxon>Chaetomiaceae</taxon>
        <taxon>Trichocladium</taxon>
    </lineage>
</organism>
<proteinExistence type="predicted"/>
<evidence type="ECO:0000256" key="1">
    <source>
        <dbReference type="SAM" id="MobiDB-lite"/>
    </source>
</evidence>
<keyword evidence="3" id="KW-1185">Reference proteome</keyword>
<feature type="region of interest" description="Disordered" evidence="1">
    <location>
        <begin position="248"/>
        <end position="267"/>
    </location>
</feature>
<dbReference type="AlphaFoldDB" id="A0AAN6ZD98"/>
<protein>
    <submittedName>
        <fullName evidence="2">Uncharacterized protein</fullName>
    </submittedName>
</protein>
<evidence type="ECO:0000313" key="3">
    <source>
        <dbReference type="Proteomes" id="UP001304895"/>
    </source>
</evidence>
<gene>
    <name evidence="2" type="ORF">BT67DRAFT_434963</name>
</gene>
<accession>A0AAN6ZD98</accession>
<evidence type="ECO:0000313" key="2">
    <source>
        <dbReference type="EMBL" id="KAK4133583.1"/>
    </source>
</evidence>
<reference evidence="2" key="2">
    <citation type="submission" date="2023-05" db="EMBL/GenBank/DDBJ databases">
        <authorList>
            <consortium name="Lawrence Berkeley National Laboratory"/>
            <person name="Steindorff A."/>
            <person name="Hensen N."/>
            <person name="Bonometti L."/>
            <person name="Westerberg I."/>
            <person name="Brannstrom I.O."/>
            <person name="Guillou S."/>
            <person name="Cros-Aarteil S."/>
            <person name="Calhoun S."/>
            <person name="Haridas S."/>
            <person name="Kuo A."/>
            <person name="Mondo S."/>
            <person name="Pangilinan J."/>
            <person name="Riley R."/>
            <person name="Labutti K."/>
            <person name="Andreopoulos B."/>
            <person name="Lipzen A."/>
            <person name="Chen C."/>
            <person name="Yanf M."/>
            <person name="Daum C."/>
            <person name="Ng V."/>
            <person name="Clum A."/>
            <person name="Ohm R."/>
            <person name="Martin F."/>
            <person name="Silar P."/>
            <person name="Natvig D."/>
            <person name="Lalanne C."/>
            <person name="Gautier V."/>
            <person name="Ament-Velasquez S.L."/>
            <person name="Kruys A."/>
            <person name="Hutchinson M.I."/>
            <person name="Powell A.J."/>
            <person name="Barry K."/>
            <person name="Miller A.N."/>
            <person name="Grigoriev I.V."/>
            <person name="Debuchy R."/>
            <person name="Gladieux P."/>
            <person name="Thoren M.H."/>
            <person name="Johannesson H."/>
        </authorList>
    </citation>
    <scope>NUCLEOTIDE SEQUENCE</scope>
    <source>
        <strain evidence="2">CBS 123565</strain>
    </source>
</reference>
<comment type="caution">
    <text evidence="2">The sequence shown here is derived from an EMBL/GenBank/DDBJ whole genome shotgun (WGS) entry which is preliminary data.</text>
</comment>
<reference evidence="2" key="1">
    <citation type="journal article" date="2023" name="Mol. Phylogenet. Evol.">
        <title>Genome-scale phylogeny and comparative genomics of the fungal order Sordariales.</title>
        <authorList>
            <person name="Hensen N."/>
            <person name="Bonometti L."/>
            <person name="Westerberg I."/>
            <person name="Brannstrom I.O."/>
            <person name="Guillou S."/>
            <person name="Cros-Aarteil S."/>
            <person name="Calhoun S."/>
            <person name="Haridas S."/>
            <person name="Kuo A."/>
            <person name="Mondo S."/>
            <person name="Pangilinan J."/>
            <person name="Riley R."/>
            <person name="LaButti K."/>
            <person name="Andreopoulos B."/>
            <person name="Lipzen A."/>
            <person name="Chen C."/>
            <person name="Yan M."/>
            <person name="Daum C."/>
            <person name="Ng V."/>
            <person name="Clum A."/>
            <person name="Steindorff A."/>
            <person name="Ohm R.A."/>
            <person name="Martin F."/>
            <person name="Silar P."/>
            <person name="Natvig D.O."/>
            <person name="Lalanne C."/>
            <person name="Gautier V."/>
            <person name="Ament-Velasquez S.L."/>
            <person name="Kruys A."/>
            <person name="Hutchinson M.I."/>
            <person name="Powell A.J."/>
            <person name="Barry K."/>
            <person name="Miller A.N."/>
            <person name="Grigoriev I.V."/>
            <person name="Debuchy R."/>
            <person name="Gladieux P."/>
            <person name="Hiltunen Thoren M."/>
            <person name="Johannesson H."/>
        </authorList>
    </citation>
    <scope>NUCLEOTIDE SEQUENCE</scope>
    <source>
        <strain evidence="2">CBS 123565</strain>
    </source>
</reference>
<dbReference type="EMBL" id="MU853412">
    <property type="protein sequence ID" value="KAK4133583.1"/>
    <property type="molecule type" value="Genomic_DNA"/>
</dbReference>
<sequence length="267" mass="28970">MDNTLDQTTLATISLLEARLLRIERILYGPCTPPAHPPAESAITSLAQLERRFNRLIRHYRVYAEILKIYNPHPSLFQRPSASASEEPPTLLPPAAVRATVLAYATSFPSTASALTAATADTPIPDASQSVALVALAPRMRAIEAVQRAQAAEIAELRARSERAVRGWAQDMSVDYDFRRCGSTVSEPFVGTGNFGKLWTFIRGRDSARYHRNSTPASGKGWHSNKLAGAAEAMMGPYQRSVGFRLGEQMADPTPRPASSAACGDCS</sequence>